<evidence type="ECO:0000259" key="2">
    <source>
        <dbReference type="Pfam" id="PF00961"/>
    </source>
</evidence>
<evidence type="ECO:0000313" key="3">
    <source>
        <dbReference type="EMBL" id="AUN28121.1"/>
    </source>
</evidence>
<geneLocation type="mitochondrion" evidence="3"/>
<feature type="domain" description="Homing endonuclease LAGLIDADG" evidence="2">
    <location>
        <begin position="152"/>
        <end position="239"/>
    </location>
</feature>
<comment type="function">
    <text evidence="1">Mitochondrial DNA endonuclease involved in intron homing.</text>
</comment>
<dbReference type="AlphaFoldDB" id="A0A2I6QCM3"/>
<dbReference type="InterPro" id="IPR027434">
    <property type="entry name" value="Homing_endonucl"/>
</dbReference>
<dbReference type="GO" id="GO:0005739">
    <property type="term" value="C:mitochondrion"/>
    <property type="evidence" value="ECO:0007669"/>
    <property type="project" value="UniProtKB-ARBA"/>
</dbReference>
<name>A0A2I6QCM3_9BASI</name>
<dbReference type="InterPro" id="IPR051289">
    <property type="entry name" value="LAGLIDADG_Endonuclease"/>
</dbReference>
<dbReference type="Pfam" id="PF00961">
    <property type="entry name" value="LAGLIDADG_1"/>
    <property type="match status" value="2"/>
</dbReference>
<feature type="domain" description="Homing endonuclease LAGLIDADG" evidence="2">
    <location>
        <begin position="2"/>
        <end position="95"/>
    </location>
</feature>
<dbReference type="PANTHER" id="PTHR36181:SF2">
    <property type="entry name" value="INTRON-ENCODED ENDONUCLEASE AI3-RELATED"/>
    <property type="match status" value="1"/>
</dbReference>
<accession>A0A2I6QCM3</accession>
<dbReference type="Gene3D" id="3.10.28.10">
    <property type="entry name" value="Homing endonucleases"/>
    <property type="match status" value="2"/>
</dbReference>
<dbReference type="PANTHER" id="PTHR36181">
    <property type="entry name" value="INTRON-ENCODED ENDONUCLEASE AI3-RELATED"/>
    <property type="match status" value="1"/>
</dbReference>
<dbReference type="InterPro" id="IPR004860">
    <property type="entry name" value="LAGLIDADG_dom"/>
</dbReference>
<gene>
    <name evidence="3" type="primary">orf263</name>
</gene>
<dbReference type="GO" id="GO:0004519">
    <property type="term" value="F:endonuclease activity"/>
    <property type="evidence" value="ECO:0007669"/>
    <property type="project" value="InterPro"/>
</dbReference>
<protein>
    <recommendedName>
        <fullName evidence="2">Homing endonuclease LAGLIDADG domain-containing protein</fullName>
    </recommendedName>
</protein>
<keyword evidence="3" id="KW-0496">Mitochondrion</keyword>
<organism evidence="3">
    <name type="scientific">Malassezia obtusa</name>
    <dbReference type="NCBI Taxonomy" id="76774"/>
    <lineage>
        <taxon>Eukaryota</taxon>
        <taxon>Fungi</taxon>
        <taxon>Dikarya</taxon>
        <taxon>Basidiomycota</taxon>
        <taxon>Ustilaginomycotina</taxon>
        <taxon>Malasseziomycetes</taxon>
        <taxon>Malasseziales</taxon>
        <taxon>Malasseziaceae</taxon>
        <taxon>Malassezia</taxon>
    </lineage>
</organism>
<evidence type="ECO:0000256" key="1">
    <source>
        <dbReference type="ARBA" id="ARBA00002670"/>
    </source>
</evidence>
<dbReference type="EMBL" id="KY911091">
    <property type="protein sequence ID" value="AUN28121.1"/>
    <property type="molecule type" value="Genomic_DNA"/>
</dbReference>
<dbReference type="SUPFAM" id="SSF55608">
    <property type="entry name" value="Homing endonucleases"/>
    <property type="match status" value="2"/>
</dbReference>
<sequence length="263" mass="31059">MGDGTFYFTKTKKGNWNFYFKVVQNKSNLRMLYYIKSIIKVGSIQTTSNINTSNSIIAHYLIQDKKAIIQYLLPIFDKYSLLTSKEFHYNQFRKAILISENSNLAKKDKDNIILCIKNDIMPNNYTSSAWKSYNIDNLTTPVVNTIMSKEWLVGFAEVKGNFYLTYSKYKYISHFFAITQKQDKIVINAIAVKLNLGFYEKEGNNFYCKTTNKESIQYIIEYFHNTIKGIKSLEYRIWARSFNKKFPYQELVKVRNKMKKLFN</sequence>
<proteinExistence type="predicted"/>
<reference evidence="3" key="1">
    <citation type="submission" date="2017-04" db="EMBL/GenBank/DDBJ databases">
        <authorList>
            <person name="Afonso C.L."/>
            <person name="Miller P.J."/>
            <person name="Scott M.A."/>
            <person name="Spackman E."/>
            <person name="Goraichik I."/>
            <person name="Dimitrov K.M."/>
            <person name="Suarez D.L."/>
            <person name="Swayne D.E."/>
        </authorList>
    </citation>
    <scope>NUCLEOTIDE SEQUENCE</scope>
</reference>